<gene>
    <name evidence="8" type="ORF">FD35_GL001919</name>
</gene>
<dbReference type="InterPro" id="IPR050166">
    <property type="entry name" value="ABC_transporter_ATP-bind"/>
</dbReference>
<dbReference type="PROSITE" id="PS50893">
    <property type="entry name" value="ABC_TRANSPORTER_2"/>
    <property type="match status" value="1"/>
</dbReference>
<dbReference type="Pfam" id="PF00005">
    <property type="entry name" value="ABC_tran"/>
    <property type="match status" value="1"/>
</dbReference>
<evidence type="ECO:0000259" key="7">
    <source>
        <dbReference type="PROSITE" id="PS50893"/>
    </source>
</evidence>
<reference evidence="8 9" key="1">
    <citation type="journal article" date="2015" name="Genome Announc.">
        <title>Expanding the biotechnology potential of lactobacilli through comparative genomics of 213 strains and associated genera.</title>
        <authorList>
            <person name="Sun Z."/>
            <person name="Harris H.M."/>
            <person name="McCann A."/>
            <person name="Guo C."/>
            <person name="Argimon S."/>
            <person name="Zhang W."/>
            <person name="Yang X."/>
            <person name="Jeffery I.B."/>
            <person name="Cooney J.C."/>
            <person name="Kagawa T.F."/>
            <person name="Liu W."/>
            <person name="Song Y."/>
            <person name="Salvetti E."/>
            <person name="Wrobel A."/>
            <person name="Rasinkangas P."/>
            <person name="Parkhill J."/>
            <person name="Rea M.C."/>
            <person name="O'Sullivan O."/>
            <person name="Ritari J."/>
            <person name="Douillard F.P."/>
            <person name="Paul Ross R."/>
            <person name="Yang R."/>
            <person name="Briner A.E."/>
            <person name="Felis G.E."/>
            <person name="de Vos W.M."/>
            <person name="Barrangou R."/>
            <person name="Klaenhammer T.R."/>
            <person name="Caufield P.W."/>
            <person name="Cui Y."/>
            <person name="Zhang H."/>
            <person name="O'Toole P.W."/>
        </authorList>
    </citation>
    <scope>NUCLEOTIDE SEQUENCE [LARGE SCALE GENOMIC DNA]</scope>
    <source>
        <strain evidence="8 9">DSM 15814</strain>
    </source>
</reference>
<evidence type="ECO:0000256" key="3">
    <source>
        <dbReference type="ARBA" id="ARBA00022475"/>
    </source>
</evidence>
<dbReference type="PANTHER" id="PTHR42788:SF7">
    <property type="entry name" value="NITRATE ABC TRANSPORTER ATP-BINDING PROTEIN"/>
    <property type="match status" value="1"/>
</dbReference>
<keyword evidence="9" id="KW-1185">Reference proteome</keyword>
<dbReference type="Gene3D" id="3.40.50.300">
    <property type="entry name" value="P-loop containing nucleotide triphosphate hydrolases"/>
    <property type="match status" value="1"/>
</dbReference>
<protein>
    <submittedName>
        <fullName evidence="8">Phosphonate-transporting ATPase</fullName>
    </submittedName>
</protein>
<dbReference type="Proteomes" id="UP000051999">
    <property type="component" value="Unassembled WGS sequence"/>
</dbReference>
<keyword evidence="3" id="KW-1003">Cell membrane</keyword>
<dbReference type="InterPro" id="IPR003439">
    <property type="entry name" value="ABC_transporter-like_ATP-bd"/>
</dbReference>
<keyword evidence="5" id="KW-0067">ATP-binding</keyword>
<evidence type="ECO:0000256" key="5">
    <source>
        <dbReference type="ARBA" id="ARBA00022840"/>
    </source>
</evidence>
<dbReference type="SMART" id="SM00382">
    <property type="entry name" value="AAA"/>
    <property type="match status" value="1"/>
</dbReference>
<dbReference type="GO" id="GO:0016887">
    <property type="term" value="F:ATP hydrolysis activity"/>
    <property type="evidence" value="ECO:0007669"/>
    <property type="project" value="InterPro"/>
</dbReference>
<sequence length="273" mass="30121">MNATTNETTNETVNADTATKTPLLELKDVSTVVNAHTANETKILNGLNLTVYPGDFITVLGSNGAGKSTLFNVIGGNLNADEGDVLLHGKSIKRESEEQRTRFLARVFQDPKLGTAPRMTVAENLLLASKRGQRRGLVPRGLRKHLDEYKTMASTMNNNLENRLNTATGSLSGGQRQALSFLMAVESKPELLLLDEHTAALDPKTSQQLMTATNDRIAADHLTCLMITHRLEDALKYGNRLIVLNAGKITFDVRGEEKKQLTREQLFNFFEDL</sequence>
<dbReference type="GO" id="GO:0005886">
    <property type="term" value="C:plasma membrane"/>
    <property type="evidence" value="ECO:0007669"/>
    <property type="project" value="UniProtKB-SubCell"/>
</dbReference>
<dbReference type="InterPro" id="IPR027417">
    <property type="entry name" value="P-loop_NTPase"/>
</dbReference>
<evidence type="ECO:0000256" key="4">
    <source>
        <dbReference type="ARBA" id="ARBA00022741"/>
    </source>
</evidence>
<evidence type="ECO:0000256" key="2">
    <source>
        <dbReference type="ARBA" id="ARBA00022448"/>
    </source>
</evidence>
<accession>A0A0R1RE12</accession>
<evidence type="ECO:0000313" key="9">
    <source>
        <dbReference type="Proteomes" id="UP000051999"/>
    </source>
</evidence>
<dbReference type="InterPro" id="IPR003593">
    <property type="entry name" value="AAA+_ATPase"/>
</dbReference>
<dbReference type="AlphaFoldDB" id="A0A0R1RE12"/>
<keyword evidence="2" id="KW-0813">Transport</keyword>
<dbReference type="PATRIC" id="fig|1114972.6.peg.1957"/>
<dbReference type="PANTHER" id="PTHR42788">
    <property type="entry name" value="TAURINE IMPORT ATP-BINDING PROTEIN-RELATED"/>
    <property type="match status" value="1"/>
</dbReference>
<dbReference type="OrthoDB" id="9776369at2"/>
<evidence type="ECO:0000313" key="8">
    <source>
        <dbReference type="EMBL" id="KRL52501.1"/>
    </source>
</evidence>
<proteinExistence type="predicted"/>
<keyword evidence="6" id="KW-0472">Membrane</keyword>
<dbReference type="STRING" id="1114972.FD35_GL001919"/>
<organism evidence="8 9">
    <name type="scientific">Furfurilactobacillus rossiae DSM 15814</name>
    <dbReference type="NCBI Taxonomy" id="1114972"/>
    <lineage>
        <taxon>Bacteria</taxon>
        <taxon>Bacillati</taxon>
        <taxon>Bacillota</taxon>
        <taxon>Bacilli</taxon>
        <taxon>Lactobacillales</taxon>
        <taxon>Lactobacillaceae</taxon>
        <taxon>Furfurilactobacillus</taxon>
    </lineage>
</organism>
<comment type="caution">
    <text evidence="8">The sequence shown here is derived from an EMBL/GenBank/DDBJ whole genome shotgun (WGS) entry which is preliminary data.</text>
</comment>
<dbReference type="GO" id="GO:0005524">
    <property type="term" value="F:ATP binding"/>
    <property type="evidence" value="ECO:0007669"/>
    <property type="project" value="UniProtKB-KW"/>
</dbReference>
<dbReference type="EMBL" id="AZFF01000038">
    <property type="protein sequence ID" value="KRL52501.1"/>
    <property type="molecule type" value="Genomic_DNA"/>
</dbReference>
<keyword evidence="4" id="KW-0547">Nucleotide-binding</keyword>
<evidence type="ECO:0000256" key="1">
    <source>
        <dbReference type="ARBA" id="ARBA00004202"/>
    </source>
</evidence>
<dbReference type="eggNOG" id="COG1101">
    <property type="taxonomic scope" value="Bacteria"/>
</dbReference>
<dbReference type="SUPFAM" id="SSF52540">
    <property type="entry name" value="P-loop containing nucleoside triphosphate hydrolases"/>
    <property type="match status" value="1"/>
</dbReference>
<comment type="subcellular location">
    <subcellularLocation>
        <location evidence="1">Cell membrane</location>
        <topology evidence="1">Peripheral membrane protein</topology>
    </subcellularLocation>
</comment>
<feature type="domain" description="ABC transporter" evidence="7">
    <location>
        <begin position="24"/>
        <end position="271"/>
    </location>
</feature>
<dbReference type="RefSeq" id="WP_017261384.1">
    <property type="nucleotide sequence ID" value="NZ_AUAW01000036.1"/>
</dbReference>
<evidence type="ECO:0000256" key="6">
    <source>
        <dbReference type="ARBA" id="ARBA00023136"/>
    </source>
</evidence>
<dbReference type="InterPro" id="IPR017871">
    <property type="entry name" value="ABC_transporter-like_CS"/>
</dbReference>
<name>A0A0R1RE12_9LACO</name>
<dbReference type="PROSITE" id="PS00211">
    <property type="entry name" value="ABC_TRANSPORTER_1"/>
    <property type="match status" value="1"/>
</dbReference>